<organism evidence="3 4">
    <name type="scientific">Seongchinamella unica</name>
    <dbReference type="NCBI Taxonomy" id="2547392"/>
    <lineage>
        <taxon>Bacteria</taxon>
        <taxon>Pseudomonadati</taxon>
        <taxon>Pseudomonadota</taxon>
        <taxon>Gammaproteobacteria</taxon>
        <taxon>Cellvibrionales</taxon>
        <taxon>Halieaceae</taxon>
        <taxon>Seongchinamella</taxon>
    </lineage>
</organism>
<name>A0A4R5LQW3_9GAMM</name>
<reference evidence="3 4" key="1">
    <citation type="submission" date="2019-03" db="EMBL/GenBank/DDBJ databases">
        <title>Seongchinamella monodicae gen. nov., sp. nov., a novel member of the Gammaproteobacteria isolated from a tidal mudflat of beach.</title>
        <authorList>
            <person name="Yang H.G."/>
            <person name="Kang J.W."/>
            <person name="Lee S.D."/>
        </authorList>
    </citation>
    <scope>NUCLEOTIDE SEQUENCE [LARGE SCALE GENOMIC DNA]</scope>
    <source>
        <strain evidence="3 4">GH4-78</strain>
    </source>
</reference>
<protein>
    <submittedName>
        <fullName evidence="3">DUF4136 domain-containing protein</fullName>
    </submittedName>
</protein>
<feature type="domain" description="DUF4136" evidence="2">
    <location>
        <begin position="28"/>
        <end position="183"/>
    </location>
</feature>
<dbReference type="EMBL" id="SMSE01000003">
    <property type="protein sequence ID" value="TDG12941.1"/>
    <property type="molecule type" value="Genomic_DNA"/>
</dbReference>
<feature type="signal peptide" evidence="1">
    <location>
        <begin position="1"/>
        <end position="27"/>
    </location>
</feature>
<keyword evidence="1" id="KW-0732">Signal</keyword>
<accession>A0A4R5LQW3</accession>
<dbReference type="AlphaFoldDB" id="A0A4R5LQW3"/>
<comment type="caution">
    <text evidence="3">The sequence shown here is derived from an EMBL/GenBank/DDBJ whole genome shotgun (WGS) entry which is preliminary data.</text>
</comment>
<dbReference type="OrthoDB" id="118896at2"/>
<evidence type="ECO:0000313" key="4">
    <source>
        <dbReference type="Proteomes" id="UP000295554"/>
    </source>
</evidence>
<gene>
    <name evidence="3" type="ORF">E2F43_15420</name>
</gene>
<dbReference type="Gene3D" id="3.30.160.670">
    <property type="match status" value="1"/>
</dbReference>
<evidence type="ECO:0000259" key="2">
    <source>
        <dbReference type="Pfam" id="PF13590"/>
    </source>
</evidence>
<dbReference type="RefSeq" id="WP_133214207.1">
    <property type="nucleotide sequence ID" value="NZ_SMSE01000003.1"/>
</dbReference>
<dbReference type="PROSITE" id="PS51257">
    <property type="entry name" value="PROKAR_LIPOPROTEIN"/>
    <property type="match status" value="1"/>
</dbReference>
<dbReference type="Pfam" id="PF13590">
    <property type="entry name" value="DUF4136"/>
    <property type="match status" value="1"/>
</dbReference>
<feature type="chain" id="PRO_5020510762" evidence="1">
    <location>
        <begin position="28"/>
        <end position="184"/>
    </location>
</feature>
<proteinExistence type="predicted"/>
<sequence>MLSRALQILIAATLVAFTTACTTPLEATTDYDSSFDFSKVRTIAIQPLEREALSAISISDMQEARIDAALAEQLRLQGFDIVKDNTDADMYLVWHLVTEERTDVRTYNSMSYYNCWGCGPSVSDVSIRQYTQGTFIVDMIDPLRNRSVWRSIIESRLSSKPAEQGGEELRRQAAAAALAEFPPR</sequence>
<keyword evidence="4" id="KW-1185">Reference proteome</keyword>
<evidence type="ECO:0000256" key="1">
    <source>
        <dbReference type="SAM" id="SignalP"/>
    </source>
</evidence>
<evidence type="ECO:0000313" key="3">
    <source>
        <dbReference type="EMBL" id="TDG12941.1"/>
    </source>
</evidence>
<dbReference type="Proteomes" id="UP000295554">
    <property type="component" value="Unassembled WGS sequence"/>
</dbReference>
<dbReference type="InterPro" id="IPR025411">
    <property type="entry name" value="DUF4136"/>
</dbReference>